<reference evidence="8 9" key="1">
    <citation type="submission" date="2020-08" db="EMBL/GenBank/DDBJ databases">
        <title>A Genomic Blueprint of the Chicken Gut Microbiome.</title>
        <authorList>
            <person name="Gilroy R."/>
            <person name="Ravi A."/>
            <person name="Getino M."/>
            <person name="Pursley I."/>
            <person name="Horton D.L."/>
            <person name="Alikhan N.-F."/>
            <person name="Baker D."/>
            <person name="Gharbi K."/>
            <person name="Hall N."/>
            <person name="Watson M."/>
            <person name="Adriaenssens E.M."/>
            <person name="Foster-Nyarko E."/>
            <person name="Jarju S."/>
            <person name="Secka A."/>
            <person name="Antonio M."/>
            <person name="Oren A."/>
            <person name="Chaudhuri R."/>
            <person name="La Ragione R.M."/>
            <person name="Hildebrand F."/>
            <person name="Pallen M.J."/>
        </authorList>
    </citation>
    <scope>NUCLEOTIDE SEQUENCE [LARGE SCALE GENOMIC DNA]</scope>
    <source>
        <strain evidence="8 9">Sa3CVA3</strain>
    </source>
</reference>
<comment type="catalytic activity">
    <reaction evidence="5 6">
        <text>dTDP-beta-L-rhamnose + NADP(+) = dTDP-4-dehydro-beta-L-rhamnose + NADPH + H(+)</text>
        <dbReference type="Rhea" id="RHEA:21796"/>
        <dbReference type="ChEBI" id="CHEBI:15378"/>
        <dbReference type="ChEBI" id="CHEBI:57510"/>
        <dbReference type="ChEBI" id="CHEBI:57783"/>
        <dbReference type="ChEBI" id="CHEBI:58349"/>
        <dbReference type="ChEBI" id="CHEBI:62830"/>
        <dbReference type="EC" id="1.1.1.133"/>
    </reaction>
</comment>
<dbReference type="PANTHER" id="PTHR10491">
    <property type="entry name" value="DTDP-4-DEHYDRORHAMNOSE REDUCTASE"/>
    <property type="match status" value="1"/>
</dbReference>
<dbReference type="NCBIfam" id="TIGR01214">
    <property type="entry name" value="rmlD"/>
    <property type="match status" value="1"/>
</dbReference>
<keyword evidence="6" id="KW-0521">NADP</keyword>
<evidence type="ECO:0000313" key="9">
    <source>
        <dbReference type="Proteomes" id="UP000638918"/>
    </source>
</evidence>
<keyword evidence="6 8" id="KW-0560">Oxidoreductase</keyword>
<dbReference type="Proteomes" id="UP000638918">
    <property type="component" value="Unassembled WGS sequence"/>
</dbReference>
<evidence type="ECO:0000313" key="8">
    <source>
        <dbReference type="EMBL" id="MBD7941347.1"/>
    </source>
</evidence>
<evidence type="ECO:0000259" key="7">
    <source>
        <dbReference type="Pfam" id="PF04321"/>
    </source>
</evidence>
<evidence type="ECO:0000256" key="5">
    <source>
        <dbReference type="ARBA" id="ARBA00048200"/>
    </source>
</evidence>
<dbReference type="RefSeq" id="WP_191743637.1">
    <property type="nucleotide sequence ID" value="NZ_JACSQU010000001.1"/>
</dbReference>
<evidence type="ECO:0000256" key="1">
    <source>
        <dbReference type="ARBA" id="ARBA00004781"/>
    </source>
</evidence>
<accession>A0ABR8R1J7</accession>
<dbReference type="InterPro" id="IPR005913">
    <property type="entry name" value="dTDP_dehydrorham_reduct"/>
</dbReference>
<dbReference type="PANTHER" id="PTHR10491:SF4">
    <property type="entry name" value="METHIONINE ADENOSYLTRANSFERASE 2 SUBUNIT BETA"/>
    <property type="match status" value="1"/>
</dbReference>
<comment type="cofactor">
    <cofactor evidence="6">
        <name>Mg(2+)</name>
        <dbReference type="ChEBI" id="CHEBI:18420"/>
    </cofactor>
    <text evidence="6">Binds 1 Mg(2+) ion per monomer.</text>
</comment>
<evidence type="ECO:0000256" key="6">
    <source>
        <dbReference type="RuleBase" id="RU364082"/>
    </source>
</evidence>
<evidence type="ECO:0000256" key="3">
    <source>
        <dbReference type="ARBA" id="ARBA00012929"/>
    </source>
</evidence>
<comment type="similarity">
    <text evidence="2 6">Belongs to the dTDP-4-dehydrorhamnose reductase family.</text>
</comment>
<dbReference type="CDD" id="cd05254">
    <property type="entry name" value="dTDP_HR_like_SDR_e"/>
    <property type="match status" value="1"/>
</dbReference>
<proteinExistence type="inferred from homology"/>
<comment type="function">
    <text evidence="6">Catalyzes the reduction of dTDP-6-deoxy-L-lyxo-4-hexulose to yield dTDP-L-rhamnose.</text>
</comment>
<protein>
    <recommendedName>
        <fullName evidence="4 6">dTDP-4-dehydrorhamnose reductase</fullName>
        <ecNumber evidence="3 6">1.1.1.133</ecNumber>
    </recommendedName>
</protein>
<dbReference type="GO" id="GO:0008831">
    <property type="term" value="F:dTDP-4-dehydrorhamnose reductase activity"/>
    <property type="evidence" value="ECO:0007669"/>
    <property type="project" value="UniProtKB-EC"/>
</dbReference>
<dbReference type="InterPro" id="IPR029903">
    <property type="entry name" value="RmlD-like-bd"/>
</dbReference>
<evidence type="ECO:0000256" key="4">
    <source>
        <dbReference type="ARBA" id="ARBA00017099"/>
    </source>
</evidence>
<dbReference type="Gene3D" id="3.90.25.10">
    <property type="entry name" value="UDP-galactose 4-epimerase, domain 1"/>
    <property type="match status" value="1"/>
</dbReference>
<comment type="caution">
    <text evidence="8">The sequence shown here is derived from an EMBL/GenBank/DDBJ whole genome shotgun (WGS) entry which is preliminary data.</text>
</comment>
<feature type="domain" description="RmlD-like substrate binding" evidence="7">
    <location>
        <begin position="4"/>
        <end position="290"/>
    </location>
</feature>
<gene>
    <name evidence="8" type="primary">rfbD</name>
    <name evidence="8" type="ORF">H9656_08105</name>
</gene>
<dbReference type="Pfam" id="PF04321">
    <property type="entry name" value="RmlD_sub_bind"/>
    <property type="match status" value="1"/>
</dbReference>
<dbReference type="EC" id="1.1.1.133" evidence="3 6"/>
<dbReference type="Gene3D" id="3.40.50.720">
    <property type="entry name" value="NAD(P)-binding Rossmann-like Domain"/>
    <property type="match status" value="1"/>
</dbReference>
<dbReference type="EMBL" id="JACSQU010000001">
    <property type="protein sequence ID" value="MBD7941347.1"/>
    <property type="molecule type" value="Genomic_DNA"/>
</dbReference>
<keyword evidence="9" id="KW-1185">Reference proteome</keyword>
<evidence type="ECO:0000256" key="2">
    <source>
        <dbReference type="ARBA" id="ARBA00010944"/>
    </source>
</evidence>
<sequence length="303" mass="32056">MVRDILVTGGEGQLGRALSRAAPPAGLRVHVVSRTECDVCSLESVGRILDQRPWAAVINAAAFTDVEGAEDVPAQAFRVNALGPAVLAQATRAAGVPLIHVSTDFVFSGPGPHEETARTQPLNVYGASKRAGELAVLAATSDAVVVRTAWLFDGEGRNFVTRILDRVGDDQLDIVSDEVGSPTAANDLAEGLLRLIAVRLQTGGFGAEPILHFVNEGSASRHELAQAVFAAWAASAETSTPRLRAVPAAAFASKARRPSDSRMTGEVFARVAGYRPRHWREAVQEVVDQIRAARSGRIVGATQ</sequence>
<dbReference type="InterPro" id="IPR036291">
    <property type="entry name" value="NAD(P)-bd_dom_sf"/>
</dbReference>
<comment type="pathway">
    <text evidence="1 6">Carbohydrate biosynthesis; dTDP-L-rhamnose biosynthesis.</text>
</comment>
<dbReference type="SUPFAM" id="SSF51735">
    <property type="entry name" value="NAD(P)-binding Rossmann-fold domains"/>
    <property type="match status" value="1"/>
</dbReference>
<organism evidence="8 9">
    <name type="scientific">Brevundimonas guildfordensis</name>
    <dbReference type="NCBI Taxonomy" id="2762241"/>
    <lineage>
        <taxon>Bacteria</taxon>
        <taxon>Pseudomonadati</taxon>
        <taxon>Pseudomonadota</taxon>
        <taxon>Alphaproteobacteria</taxon>
        <taxon>Caulobacterales</taxon>
        <taxon>Caulobacteraceae</taxon>
        <taxon>Brevundimonas</taxon>
    </lineage>
</organism>
<name>A0ABR8R1J7_9CAUL</name>